<proteinExistence type="predicted"/>
<protein>
    <submittedName>
        <fullName evidence="1">Uncharacterized protein</fullName>
    </submittedName>
</protein>
<comment type="caution">
    <text evidence="1">The sequence shown here is derived from an EMBL/GenBank/DDBJ whole genome shotgun (WGS) entry which is preliminary data.</text>
</comment>
<feature type="non-terminal residue" evidence="1">
    <location>
        <position position="72"/>
    </location>
</feature>
<name>A0A8J2KFZ5_9HEXA</name>
<reference evidence="1" key="1">
    <citation type="submission" date="2021-06" db="EMBL/GenBank/DDBJ databases">
        <authorList>
            <person name="Hodson N. C."/>
            <person name="Mongue J. A."/>
            <person name="Jaron S. K."/>
        </authorList>
    </citation>
    <scope>NUCLEOTIDE SEQUENCE</scope>
</reference>
<accession>A0A8J2KFZ5</accession>
<dbReference type="AlphaFoldDB" id="A0A8J2KFZ5"/>
<dbReference type="EMBL" id="CAJVCH010388649">
    <property type="protein sequence ID" value="CAG7817216.1"/>
    <property type="molecule type" value="Genomic_DNA"/>
</dbReference>
<gene>
    <name evidence="1" type="ORF">AFUS01_LOCUS27794</name>
</gene>
<keyword evidence="2" id="KW-1185">Reference proteome</keyword>
<evidence type="ECO:0000313" key="2">
    <source>
        <dbReference type="Proteomes" id="UP000708208"/>
    </source>
</evidence>
<dbReference type="OrthoDB" id="8958038at2759"/>
<dbReference type="Proteomes" id="UP000708208">
    <property type="component" value="Unassembled WGS sequence"/>
</dbReference>
<evidence type="ECO:0000313" key="1">
    <source>
        <dbReference type="EMBL" id="CAG7817216.1"/>
    </source>
</evidence>
<sequence>MRWAEKIWLRKVQQDSYPEEVQMLQNGLLFDKNNRFGKLDVFLGDDGVLRMRGRTIEAPLQVVDAANPVVLD</sequence>
<organism evidence="1 2">
    <name type="scientific">Allacma fusca</name>
    <dbReference type="NCBI Taxonomy" id="39272"/>
    <lineage>
        <taxon>Eukaryota</taxon>
        <taxon>Metazoa</taxon>
        <taxon>Ecdysozoa</taxon>
        <taxon>Arthropoda</taxon>
        <taxon>Hexapoda</taxon>
        <taxon>Collembola</taxon>
        <taxon>Symphypleona</taxon>
        <taxon>Sminthuridae</taxon>
        <taxon>Allacma</taxon>
    </lineage>
</organism>